<sequence>MAAGANRSRTNLDYWSNSLDMIWLLGEETRENGVDGGDRDGRGLRDRVSEGGVPLTRKNLRLEDEKSNVALRSLKEVMTWRFAEEATSTTTKRKRLALEVW</sequence>
<accession>A0AAV2DNB7</accession>
<dbReference type="AlphaFoldDB" id="A0AAV2DNB7"/>
<proteinExistence type="predicted"/>
<evidence type="ECO:0000313" key="1">
    <source>
        <dbReference type="EMBL" id="CAL1375423.1"/>
    </source>
</evidence>
<name>A0AAV2DNB7_9ROSI</name>
<protein>
    <submittedName>
        <fullName evidence="1">Uncharacterized protein</fullName>
    </submittedName>
</protein>
<keyword evidence="2" id="KW-1185">Reference proteome</keyword>
<gene>
    <name evidence="1" type="ORF">LTRI10_LOCUS17221</name>
</gene>
<dbReference type="Proteomes" id="UP001497516">
    <property type="component" value="Chromosome 3"/>
</dbReference>
<reference evidence="1 2" key="1">
    <citation type="submission" date="2024-04" db="EMBL/GenBank/DDBJ databases">
        <authorList>
            <person name="Fracassetti M."/>
        </authorList>
    </citation>
    <scope>NUCLEOTIDE SEQUENCE [LARGE SCALE GENOMIC DNA]</scope>
</reference>
<dbReference type="EMBL" id="OZ034816">
    <property type="protein sequence ID" value="CAL1375423.1"/>
    <property type="molecule type" value="Genomic_DNA"/>
</dbReference>
<evidence type="ECO:0000313" key="2">
    <source>
        <dbReference type="Proteomes" id="UP001497516"/>
    </source>
</evidence>
<organism evidence="1 2">
    <name type="scientific">Linum trigynum</name>
    <dbReference type="NCBI Taxonomy" id="586398"/>
    <lineage>
        <taxon>Eukaryota</taxon>
        <taxon>Viridiplantae</taxon>
        <taxon>Streptophyta</taxon>
        <taxon>Embryophyta</taxon>
        <taxon>Tracheophyta</taxon>
        <taxon>Spermatophyta</taxon>
        <taxon>Magnoliopsida</taxon>
        <taxon>eudicotyledons</taxon>
        <taxon>Gunneridae</taxon>
        <taxon>Pentapetalae</taxon>
        <taxon>rosids</taxon>
        <taxon>fabids</taxon>
        <taxon>Malpighiales</taxon>
        <taxon>Linaceae</taxon>
        <taxon>Linum</taxon>
    </lineage>
</organism>